<dbReference type="GO" id="GO:0004519">
    <property type="term" value="F:endonuclease activity"/>
    <property type="evidence" value="ECO:0007669"/>
    <property type="project" value="UniProtKB-KW"/>
</dbReference>
<keyword evidence="3" id="KW-0238">DNA-binding</keyword>
<keyword evidence="5" id="KW-0540">Nuclease</keyword>
<accession>A0ABZ0LAV3</accession>
<organism evidence="5 6">
    <name type="scientific">Sporosarcina oncorhynchi</name>
    <dbReference type="NCBI Taxonomy" id="3056444"/>
    <lineage>
        <taxon>Bacteria</taxon>
        <taxon>Bacillati</taxon>
        <taxon>Bacillota</taxon>
        <taxon>Bacilli</taxon>
        <taxon>Bacillales</taxon>
        <taxon>Caryophanaceae</taxon>
        <taxon>Sporosarcina</taxon>
    </lineage>
</organism>
<dbReference type="EMBL" id="CP129118">
    <property type="protein sequence ID" value="WOV89238.1"/>
    <property type="molecule type" value="Genomic_DNA"/>
</dbReference>
<evidence type="ECO:0000313" key="6">
    <source>
        <dbReference type="Proteomes" id="UP001303902"/>
    </source>
</evidence>
<dbReference type="InterPro" id="IPR044946">
    <property type="entry name" value="Restrct_endonuc_typeI_TRD_sf"/>
</dbReference>
<dbReference type="CDD" id="cd17255">
    <property type="entry name" value="RMtype1_S_Fco49512ORF2615P-TRD2-CR2_like"/>
    <property type="match status" value="1"/>
</dbReference>
<evidence type="ECO:0000313" key="5">
    <source>
        <dbReference type="EMBL" id="WOV89238.1"/>
    </source>
</evidence>
<sequence length="158" mass="17534">MFKVTRGQVLAATETSENKTDEMPYPVYSSQTKNNGLMGYYKDYLFDTAITWTTDGANAGTVNYRGGKFYSTNVNGVLLSEEGYTNKAVAEALNSVAWKYVSRVGNPKLMNNTMGDIVISLPLAIEEQNEISGFLDSIDNLITLHQRKEIDPNKKGDE</sequence>
<dbReference type="Pfam" id="PF01420">
    <property type="entry name" value="Methylase_S"/>
    <property type="match status" value="1"/>
</dbReference>
<keyword evidence="2" id="KW-0680">Restriction system</keyword>
<evidence type="ECO:0000256" key="1">
    <source>
        <dbReference type="ARBA" id="ARBA00010923"/>
    </source>
</evidence>
<dbReference type="EC" id="3.1.21.-" evidence="5"/>
<protein>
    <submittedName>
        <fullName evidence="5">Restriction endonuclease subunit S</fullName>
        <ecNumber evidence="5">3.1.21.-</ecNumber>
    </submittedName>
</protein>
<keyword evidence="5" id="KW-0255">Endonuclease</keyword>
<dbReference type="SUPFAM" id="SSF116734">
    <property type="entry name" value="DNA methylase specificity domain"/>
    <property type="match status" value="1"/>
</dbReference>
<evidence type="ECO:0000256" key="2">
    <source>
        <dbReference type="ARBA" id="ARBA00022747"/>
    </source>
</evidence>
<keyword evidence="5" id="KW-0378">Hydrolase</keyword>
<keyword evidence="6" id="KW-1185">Reference proteome</keyword>
<dbReference type="GO" id="GO:0016787">
    <property type="term" value="F:hydrolase activity"/>
    <property type="evidence" value="ECO:0007669"/>
    <property type="project" value="UniProtKB-KW"/>
</dbReference>
<dbReference type="InterPro" id="IPR000055">
    <property type="entry name" value="Restrct_endonuc_typeI_TRD"/>
</dbReference>
<dbReference type="Gene3D" id="3.90.220.20">
    <property type="entry name" value="DNA methylase specificity domains"/>
    <property type="match status" value="1"/>
</dbReference>
<proteinExistence type="inferred from homology"/>
<comment type="similarity">
    <text evidence="1">Belongs to the type-I restriction system S methylase family.</text>
</comment>
<gene>
    <name evidence="5" type="ORF">QWT69_12395</name>
</gene>
<name>A0ABZ0LAV3_9BACL</name>
<dbReference type="Proteomes" id="UP001303902">
    <property type="component" value="Chromosome"/>
</dbReference>
<feature type="domain" description="Type I restriction modification DNA specificity" evidence="4">
    <location>
        <begin position="16"/>
        <end position="148"/>
    </location>
</feature>
<evidence type="ECO:0000256" key="3">
    <source>
        <dbReference type="ARBA" id="ARBA00023125"/>
    </source>
</evidence>
<evidence type="ECO:0000259" key="4">
    <source>
        <dbReference type="Pfam" id="PF01420"/>
    </source>
</evidence>
<reference evidence="5 6" key="1">
    <citation type="submission" date="2023-06" db="EMBL/GenBank/DDBJ databases">
        <title>Sporosarcina sp. nov., isolated from Korean tranditional fermented seafood 'Jeotgal'.</title>
        <authorList>
            <person name="Yang A.I."/>
            <person name="Shin N.-R."/>
        </authorList>
    </citation>
    <scope>NUCLEOTIDE SEQUENCE [LARGE SCALE GENOMIC DNA]</scope>
    <source>
        <strain evidence="5 6">T2O-4</strain>
    </source>
</reference>